<reference evidence="2" key="1">
    <citation type="submission" date="2010-02" db="EMBL/GenBank/DDBJ databases">
        <title>Sequencing and annotation of the Blastocystis hominis genome.</title>
        <authorList>
            <person name="Wincker P."/>
        </authorList>
    </citation>
    <scope>NUCLEOTIDE SEQUENCE</scope>
    <source>
        <strain evidence="2">Singapore isolate B</strain>
    </source>
</reference>
<accession>D8M0M8</accession>
<evidence type="ECO:0000256" key="1">
    <source>
        <dbReference type="SAM" id="Coils"/>
    </source>
</evidence>
<evidence type="ECO:0000313" key="2">
    <source>
        <dbReference type="EMBL" id="CBK21617.2"/>
    </source>
</evidence>
<feature type="coiled-coil region" evidence="1">
    <location>
        <begin position="45"/>
        <end position="79"/>
    </location>
</feature>
<keyword evidence="1" id="KW-0175">Coiled coil</keyword>
<gene>
    <name evidence="2" type="ORF">GSBLH_T00001756001</name>
</gene>
<keyword evidence="3" id="KW-1185">Reference proteome</keyword>
<dbReference type="AlphaFoldDB" id="D8M0M8"/>
<protein>
    <submittedName>
        <fullName evidence="2">Uncharacterized protein</fullName>
    </submittedName>
</protein>
<organism evidence="2">
    <name type="scientific">Blastocystis hominis</name>
    <dbReference type="NCBI Taxonomy" id="12968"/>
    <lineage>
        <taxon>Eukaryota</taxon>
        <taxon>Sar</taxon>
        <taxon>Stramenopiles</taxon>
        <taxon>Bigyra</taxon>
        <taxon>Opalozoa</taxon>
        <taxon>Opalinata</taxon>
        <taxon>Blastocystidae</taxon>
        <taxon>Blastocystis</taxon>
    </lineage>
</organism>
<sequence length="86" mass="10199">MIESITNRRVSVAQPTSLQKLDEETSQNELQLQLKRKGVFDNLRRLEAEGKLKRTQERKERTEKSMEEIERRMKKIQELRSKPGST</sequence>
<dbReference type="GeneID" id="24918986"/>
<evidence type="ECO:0000313" key="3">
    <source>
        <dbReference type="Proteomes" id="UP000008312"/>
    </source>
</evidence>
<dbReference type="EMBL" id="FN668643">
    <property type="protein sequence ID" value="CBK21617.2"/>
    <property type="molecule type" value="Genomic_DNA"/>
</dbReference>
<dbReference type="InParanoid" id="D8M0M8"/>
<proteinExistence type="predicted"/>
<name>D8M0M8_BLAHO</name>
<dbReference type="RefSeq" id="XP_012895665.1">
    <property type="nucleotide sequence ID" value="XM_013040211.1"/>
</dbReference>
<dbReference type="Proteomes" id="UP000008312">
    <property type="component" value="Unassembled WGS sequence"/>
</dbReference>